<gene>
    <name evidence="1" type="ORF">AMATHDRAFT_8213</name>
</gene>
<reference evidence="1 2" key="1">
    <citation type="submission" date="2014-02" db="EMBL/GenBank/DDBJ databases">
        <title>Transposable element dynamics among asymbiotic and ectomycorrhizal Amanita fungi.</title>
        <authorList>
            <consortium name="DOE Joint Genome Institute"/>
            <person name="Hess J."/>
            <person name="Skrede I."/>
            <person name="Wolfe B."/>
            <person name="LaButti K."/>
            <person name="Ohm R.A."/>
            <person name="Grigoriev I.V."/>
            <person name="Pringle A."/>
        </authorList>
    </citation>
    <scope>NUCLEOTIDE SEQUENCE [LARGE SCALE GENOMIC DNA]</scope>
    <source>
        <strain evidence="1 2">SKay4041</strain>
    </source>
</reference>
<dbReference type="EMBL" id="KZ302236">
    <property type="protein sequence ID" value="PFH46093.1"/>
    <property type="molecule type" value="Genomic_DNA"/>
</dbReference>
<accession>A0A2A9NEM3</accession>
<dbReference type="Proteomes" id="UP000242287">
    <property type="component" value="Unassembled WGS sequence"/>
</dbReference>
<dbReference type="AlphaFoldDB" id="A0A2A9NEM3"/>
<proteinExistence type="predicted"/>
<name>A0A2A9NEM3_9AGAR</name>
<dbReference type="STRING" id="703135.A0A2A9NEM3"/>
<keyword evidence="2" id="KW-1185">Reference proteome</keyword>
<organism evidence="1 2">
    <name type="scientific">Amanita thiersii Skay4041</name>
    <dbReference type="NCBI Taxonomy" id="703135"/>
    <lineage>
        <taxon>Eukaryota</taxon>
        <taxon>Fungi</taxon>
        <taxon>Dikarya</taxon>
        <taxon>Basidiomycota</taxon>
        <taxon>Agaricomycotina</taxon>
        <taxon>Agaricomycetes</taxon>
        <taxon>Agaricomycetidae</taxon>
        <taxon>Agaricales</taxon>
        <taxon>Pluteineae</taxon>
        <taxon>Amanitaceae</taxon>
        <taxon>Amanita</taxon>
    </lineage>
</organism>
<protein>
    <submittedName>
        <fullName evidence="1">Uncharacterized protein</fullName>
    </submittedName>
</protein>
<sequence>MNMEAILHRIVHLAQDYSSQHTSKKHKPEACTLQYWLSISANSFPQYITTLSYAFYIVKVSAKLSASS</sequence>
<evidence type="ECO:0000313" key="2">
    <source>
        <dbReference type="Proteomes" id="UP000242287"/>
    </source>
</evidence>
<evidence type="ECO:0000313" key="1">
    <source>
        <dbReference type="EMBL" id="PFH46093.1"/>
    </source>
</evidence>